<accession>A0ABV9WTV5</accession>
<dbReference type="PANTHER" id="PTHR38440">
    <property type="entry name" value="UPF0398 PROTEIN YPSA"/>
    <property type="match status" value="1"/>
</dbReference>
<dbReference type="Proteomes" id="UP001595855">
    <property type="component" value="Unassembled WGS sequence"/>
</dbReference>
<keyword evidence="2" id="KW-1185">Reference proteome</keyword>
<sequence length="175" mass="18434">MTALAVTGHMDLTEDSVPAVRAALDELLQRYLDPGGDRGKNPGRDLVGISCIAKGADSLFAEAVLAAGGRLTVVVPSRDYRESEVRPDDAPLFDRLVRAADEVVVLPHEKAGRRAYEAANAVLLERADRLVAVWNGEPPGGRTGGTADMVLRARAAGTPVDVVWPDGAARRVGSG</sequence>
<dbReference type="EMBL" id="JBHSJO010000001">
    <property type="protein sequence ID" value="MFC5016286.1"/>
    <property type="molecule type" value="Genomic_DNA"/>
</dbReference>
<organism evidence="1 2">
    <name type="scientific">Streptomyces lienomycini</name>
    <dbReference type="NCBI Taxonomy" id="284035"/>
    <lineage>
        <taxon>Bacteria</taxon>
        <taxon>Bacillati</taxon>
        <taxon>Actinomycetota</taxon>
        <taxon>Actinomycetes</taxon>
        <taxon>Kitasatosporales</taxon>
        <taxon>Streptomycetaceae</taxon>
        <taxon>Streptomyces</taxon>
    </lineage>
</organism>
<dbReference type="SUPFAM" id="SSF102405">
    <property type="entry name" value="MCP/YpsA-like"/>
    <property type="match status" value="1"/>
</dbReference>
<proteinExistence type="predicted"/>
<evidence type="ECO:0000313" key="1">
    <source>
        <dbReference type="EMBL" id="MFC5016286.1"/>
    </source>
</evidence>
<dbReference type="Gene3D" id="3.40.50.450">
    <property type="match status" value="1"/>
</dbReference>
<comment type="caution">
    <text evidence="1">The sequence shown here is derived from an EMBL/GenBank/DDBJ whole genome shotgun (WGS) entry which is preliminary data.</text>
</comment>
<gene>
    <name evidence="1" type="ORF">ACFPRC_15515</name>
</gene>
<name>A0ABV9WTV5_9ACTN</name>
<evidence type="ECO:0000313" key="2">
    <source>
        <dbReference type="Proteomes" id="UP001595855"/>
    </source>
</evidence>
<dbReference type="RefSeq" id="WP_271319671.1">
    <property type="nucleotide sequence ID" value="NZ_BAAATN010000004.1"/>
</dbReference>
<dbReference type="PANTHER" id="PTHR38440:SF1">
    <property type="entry name" value="UPF0398 PROTEIN SPR0331"/>
    <property type="match status" value="1"/>
</dbReference>
<reference evidence="2" key="1">
    <citation type="journal article" date="2019" name="Int. J. Syst. Evol. Microbiol.">
        <title>The Global Catalogue of Microorganisms (GCM) 10K type strain sequencing project: providing services to taxonomists for standard genome sequencing and annotation.</title>
        <authorList>
            <consortium name="The Broad Institute Genomics Platform"/>
            <consortium name="The Broad Institute Genome Sequencing Center for Infectious Disease"/>
            <person name="Wu L."/>
            <person name="Ma J."/>
        </authorList>
    </citation>
    <scope>NUCLEOTIDE SEQUENCE [LARGE SCALE GENOMIC DNA]</scope>
    <source>
        <strain evidence="2">CGMCC 4.1542</strain>
    </source>
</reference>
<dbReference type="InterPro" id="IPR010697">
    <property type="entry name" value="YspA"/>
</dbReference>
<protein>
    <submittedName>
        <fullName evidence="1">Uncharacterized protein</fullName>
    </submittedName>
</protein>